<organism evidence="2 3">
    <name type="scientific">Littorina saxatilis</name>
    <dbReference type="NCBI Taxonomy" id="31220"/>
    <lineage>
        <taxon>Eukaryota</taxon>
        <taxon>Metazoa</taxon>
        <taxon>Spiralia</taxon>
        <taxon>Lophotrochozoa</taxon>
        <taxon>Mollusca</taxon>
        <taxon>Gastropoda</taxon>
        <taxon>Caenogastropoda</taxon>
        <taxon>Littorinimorpha</taxon>
        <taxon>Littorinoidea</taxon>
        <taxon>Littorinidae</taxon>
        <taxon>Littorina</taxon>
    </lineage>
</organism>
<evidence type="ECO:0000313" key="3">
    <source>
        <dbReference type="Proteomes" id="UP001374579"/>
    </source>
</evidence>
<feature type="region of interest" description="Disordered" evidence="1">
    <location>
        <begin position="84"/>
        <end position="112"/>
    </location>
</feature>
<feature type="compositionally biased region" description="Basic and acidic residues" evidence="1">
    <location>
        <begin position="175"/>
        <end position="195"/>
    </location>
</feature>
<reference evidence="2 3" key="1">
    <citation type="submission" date="2024-02" db="EMBL/GenBank/DDBJ databases">
        <title>Chromosome-scale genome assembly of the rough periwinkle Littorina saxatilis.</title>
        <authorList>
            <person name="De Jode A."/>
            <person name="Faria R."/>
            <person name="Formenti G."/>
            <person name="Sims Y."/>
            <person name="Smith T.P."/>
            <person name="Tracey A."/>
            <person name="Wood J.M.D."/>
            <person name="Zagrodzka Z.B."/>
            <person name="Johannesson K."/>
            <person name="Butlin R.K."/>
            <person name="Leder E.H."/>
        </authorList>
    </citation>
    <scope>NUCLEOTIDE SEQUENCE [LARGE SCALE GENOMIC DNA]</scope>
    <source>
        <strain evidence="2">Snail1</strain>
        <tissue evidence="2">Muscle</tissue>
    </source>
</reference>
<dbReference type="EMBL" id="JBAMIC010000003">
    <property type="protein sequence ID" value="KAK7110379.1"/>
    <property type="molecule type" value="Genomic_DNA"/>
</dbReference>
<name>A0AAN9BSG5_9CAEN</name>
<keyword evidence="3" id="KW-1185">Reference proteome</keyword>
<feature type="region of interest" description="Disordered" evidence="1">
    <location>
        <begin position="132"/>
        <end position="235"/>
    </location>
</feature>
<dbReference type="AlphaFoldDB" id="A0AAN9BSG5"/>
<dbReference type="Proteomes" id="UP001374579">
    <property type="component" value="Unassembled WGS sequence"/>
</dbReference>
<evidence type="ECO:0000313" key="2">
    <source>
        <dbReference type="EMBL" id="KAK7110379.1"/>
    </source>
</evidence>
<accession>A0AAN9BSG5</accession>
<feature type="compositionally biased region" description="Polar residues" evidence="1">
    <location>
        <begin position="225"/>
        <end position="235"/>
    </location>
</feature>
<feature type="region of interest" description="Disordered" evidence="1">
    <location>
        <begin position="1"/>
        <end position="32"/>
    </location>
</feature>
<sequence length="262" mass="28453">MASPHSSRCDGNLLTVDETGRPRANSDPTVGAGCKLPIMLLPEITVEDCGTDQELSDLHDAHDQGGLFGMDATPRRRANTCPEDLFRQHNGRPPTPPPASFRKGHKLRFGPSKPVLKESISFTHHKLSKLAEYEDAEEPQSPPVHTSTKADERLASSQEDGVSEAACYEGAPASRDQDKDCCREGEASCSKDRDSLQSNRPHASWGVTHKDTRFAPLNPGKGDSSDNGTDNNADTFLTKSSVKCRFSKSKPRGLDGKQLQAC</sequence>
<protein>
    <submittedName>
        <fullName evidence="2">Uncharacterized protein</fullName>
    </submittedName>
</protein>
<proteinExistence type="predicted"/>
<comment type="caution">
    <text evidence="2">The sequence shown here is derived from an EMBL/GenBank/DDBJ whole genome shotgun (WGS) entry which is preliminary data.</text>
</comment>
<evidence type="ECO:0000256" key="1">
    <source>
        <dbReference type="SAM" id="MobiDB-lite"/>
    </source>
</evidence>
<gene>
    <name evidence="2" type="ORF">V1264_014263</name>
</gene>